<dbReference type="InterPro" id="IPR001387">
    <property type="entry name" value="Cro/C1-type_HTH"/>
</dbReference>
<dbReference type="InterPro" id="IPR010982">
    <property type="entry name" value="Lambda_DNA-bd_dom_sf"/>
</dbReference>
<dbReference type="GO" id="GO:0003677">
    <property type="term" value="F:DNA binding"/>
    <property type="evidence" value="ECO:0007669"/>
    <property type="project" value="InterPro"/>
</dbReference>
<dbReference type="RefSeq" id="WP_141957299.1">
    <property type="nucleotide sequence ID" value="NZ_VFOZ01000001.1"/>
</dbReference>
<dbReference type="AlphaFoldDB" id="A0A543CNQ7"/>
<organism evidence="2 3">
    <name type="scientific">Actinoallomurus bryophytorum</name>
    <dbReference type="NCBI Taxonomy" id="1490222"/>
    <lineage>
        <taxon>Bacteria</taxon>
        <taxon>Bacillati</taxon>
        <taxon>Actinomycetota</taxon>
        <taxon>Actinomycetes</taxon>
        <taxon>Streptosporangiales</taxon>
        <taxon>Thermomonosporaceae</taxon>
        <taxon>Actinoallomurus</taxon>
    </lineage>
</organism>
<dbReference type="Proteomes" id="UP000316096">
    <property type="component" value="Unassembled WGS sequence"/>
</dbReference>
<evidence type="ECO:0000259" key="1">
    <source>
        <dbReference type="SMART" id="SM00530"/>
    </source>
</evidence>
<evidence type="ECO:0000313" key="2">
    <source>
        <dbReference type="EMBL" id="TQL98735.1"/>
    </source>
</evidence>
<gene>
    <name evidence="2" type="ORF">FB559_4366</name>
</gene>
<dbReference type="CDD" id="cd00093">
    <property type="entry name" value="HTH_XRE"/>
    <property type="match status" value="1"/>
</dbReference>
<protein>
    <submittedName>
        <fullName evidence="2">Helix-turn-helix protein</fullName>
    </submittedName>
</protein>
<feature type="domain" description="HTH cro/C1-type" evidence="1">
    <location>
        <begin position="18"/>
        <end position="90"/>
    </location>
</feature>
<dbReference type="PANTHER" id="PTHR35010">
    <property type="entry name" value="BLL4672 PROTEIN-RELATED"/>
    <property type="match status" value="1"/>
</dbReference>
<reference evidence="2 3" key="1">
    <citation type="submission" date="2019-06" db="EMBL/GenBank/DDBJ databases">
        <title>Sequencing the genomes of 1000 actinobacteria strains.</title>
        <authorList>
            <person name="Klenk H.-P."/>
        </authorList>
    </citation>
    <scope>NUCLEOTIDE SEQUENCE [LARGE SCALE GENOMIC DNA]</scope>
    <source>
        <strain evidence="2 3">DSM 102200</strain>
    </source>
</reference>
<evidence type="ECO:0000313" key="3">
    <source>
        <dbReference type="Proteomes" id="UP000316096"/>
    </source>
</evidence>
<dbReference type="EMBL" id="VFOZ01000001">
    <property type="protein sequence ID" value="TQL98735.1"/>
    <property type="molecule type" value="Genomic_DNA"/>
</dbReference>
<sequence>MTTTDTDTRSRRAALGGFLKARRGRLSPEDVGLPPGPRRRTPGLRREEVALLAGVGITWYTWLEQGRPINASGQVLDAVARTLRLDRAEREHLYRLAEATPVRTWADSTAVPEVLRDILHGLDPLPVALVNSRFDVIESNEGHLALFAEWHSLPCVHKNLLWCCVTEPRARERFLNYDQEVSHLVARLRSGYGRHVGDPSWEEDIRRLLELSPEFAELWARHEVAEPTDRTLRFRHPVAGELTFTATELTSPVAAGLRFRIYTPQDEPTRERLPLTRPAP</sequence>
<proteinExistence type="predicted"/>
<dbReference type="InterPro" id="IPR041413">
    <property type="entry name" value="MLTR_LBD"/>
</dbReference>
<dbReference type="SMART" id="SM00530">
    <property type="entry name" value="HTH_XRE"/>
    <property type="match status" value="1"/>
</dbReference>
<comment type="caution">
    <text evidence="2">The sequence shown here is derived from an EMBL/GenBank/DDBJ whole genome shotgun (WGS) entry which is preliminary data.</text>
</comment>
<keyword evidence="3" id="KW-1185">Reference proteome</keyword>
<dbReference type="PANTHER" id="PTHR35010:SF2">
    <property type="entry name" value="BLL4672 PROTEIN"/>
    <property type="match status" value="1"/>
</dbReference>
<dbReference type="Pfam" id="PF13560">
    <property type="entry name" value="HTH_31"/>
    <property type="match status" value="1"/>
</dbReference>
<dbReference type="Gene3D" id="1.10.260.40">
    <property type="entry name" value="lambda repressor-like DNA-binding domains"/>
    <property type="match status" value="1"/>
</dbReference>
<dbReference type="OrthoDB" id="4336585at2"/>
<dbReference type="Gene3D" id="3.30.450.180">
    <property type="match status" value="1"/>
</dbReference>
<accession>A0A543CNQ7</accession>
<dbReference type="Pfam" id="PF17765">
    <property type="entry name" value="MLTR_LBD"/>
    <property type="match status" value="1"/>
</dbReference>
<name>A0A543CNQ7_9ACTN</name>